<evidence type="ECO:0000313" key="1">
    <source>
        <dbReference type="EMBL" id="KAF0032254.1"/>
    </source>
</evidence>
<reference evidence="1 2" key="1">
    <citation type="submission" date="2019-06" db="EMBL/GenBank/DDBJ databases">
        <title>Draft genomes of female and male turbot (Scophthalmus maximus).</title>
        <authorList>
            <person name="Xu H."/>
            <person name="Xu X.-W."/>
            <person name="Shao C."/>
            <person name="Chen S."/>
        </authorList>
    </citation>
    <scope>NUCLEOTIDE SEQUENCE [LARGE SCALE GENOMIC DNA]</scope>
    <source>
        <strain evidence="1">Ysfricsl-2016a</strain>
        <tissue evidence="1">Blood</tissue>
    </source>
</reference>
<gene>
    <name evidence="1" type="ORF">F2P81_014544</name>
</gene>
<protein>
    <submittedName>
        <fullName evidence="1">Uncharacterized protein</fullName>
    </submittedName>
</protein>
<organism evidence="1 2">
    <name type="scientific">Scophthalmus maximus</name>
    <name type="common">Turbot</name>
    <name type="synonym">Psetta maxima</name>
    <dbReference type="NCBI Taxonomy" id="52904"/>
    <lineage>
        <taxon>Eukaryota</taxon>
        <taxon>Metazoa</taxon>
        <taxon>Chordata</taxon>
        <taxon>Craniata</taxon>
        <taxon>Vertebrata</taxon>
        <taxon>Euteleostomi</taxon>
        <taxon>Actinopterygii</taxon>
        <taxon>Neopterygii</taxon>
        <taxon>Teleostei</taxon>
        <taxon>Neoteleostei</taxon>
        <taxon>Acanthomorphata</taxon>
        <taxon>Carangaria</taxon>
        <taxon>Pleuronectiformes</taxon>
        <taxon>Pleuronectoidei</taxon>
        <taxon>Scophthalmidae</taxon>
        <taxon>Scophthalmus</taxon>
    </lineage>
</organism>
<accession>A0A6A4SME8</accession>
<dbReference type="EMBL" id="VEVO01000013">
    <property type="protein sequence ID" value="KAF0032254.1"/>
    <property type="molecule type" value="Genomic_DNA"/>
</dbReference>
<dbReference type="Proteomes" id="UP000438429">
    <property type="component" value="Unassembled WGS sequence"/>
</dbReference>
<proteinExistence type="predicted"/>
<name>A0A6A4SME8_SCOMX</name>
<comment type="caution">
    <text evidence="1">The sequence shown here is derived from an EMBL/GenBank/DDBJ whole genome shotgun (WGS) entry which is preliminary data.</text>
</comment>
<dbReference type="AlphaFoldDB" id="A0A6A4SME8"/>
<evidence type="ECO:0000313" key="2">
    <source>
        <dbReference type="Proteomes" id="UP000438429"/>
    </source>
</evidence>
<sequence>MKTPCAHRVCALTDGLTDSGEVCGTIGGFELNLAGEARVTDNTSSGTLRTWRRLASLASLNANQSVLPPKLNHGHNVTFARTRAGNSVKELTRSSFVPSVRAASSAFLAQAGSTVFFPLARRKRCFQNKSTFTFNA</sequence>